<dbReference type="EMBL" id="UZAN01041469">
    <property type="protein sequence ID" value="VDP73112.1"/>
    <property type="molecule type" value="Genomic_DNA"/>
</dbReference>
<evidence type="ECO:0000313" key="2">
    <source>
        <dbReference type="EMBL" id="VDP73112.1"/>
    </source>
</evidence>
<name>A0A183ACC5_9TREM</name>
<dbReference type="Proteomes" id="UP000272942">
    <property type="component" value="Unassembled WGS sequence"/>
</dbReference>
<reference evidence="2 3" key="2">
    <citation type="submission" date="2018-11" db="EMBL/GenBank/DDBJ databases">
        <authorList>
            <consortium name="Pathogen Informatics"/>
        </authorList>
    </citation>
    <scope>NUCLEOTIDE SEQUENCE [LARGE SCALE GENOMIC DNA]</scope>
    <source>
        <strain evidence="2 3">Egypt</strain>
    </source>
</reference>
<evidence type="ECO:0000256" key="1">
    <source>
        <dbReference type="SAM" id="MobiDB-lite"/>
    </source>
</evidence>
<evidence type="ECO:0000313" key="4">
    <source>
        <dbReference type="WBParaSite" id="ECPE_0000462201-mRNA-1"/>
    </source>
</evidence>
<feature type="region of interest" description="Disordered" evidence="1">
    <location>
        <begin position="84"/>
        <end position="130"/>
    </location>
</feature>
<evidence type="ECO:0000313" key="3">
    <source>
        <dbReference type="Proteomes" id="UP000272942"/>
    </source>
</evidence>
<keyword evidence="3" id="KW-1185">Reference proteome</keyword>
<protein>
    <submittedName>
        <fullName evidence="2 4">Uncharacterized protein</fullName>
    </submittedName>
</protein>
<proteinExistence type="predicted"/>
<reference evidence="4" key="1">
    <citation type="submission" date="2016-06" db="UniProtKB">
        <authorList>
            <consortium name="WormBaseParasite"/>
        </authorList>
    </citation>
    <scope>IDENTIFICATION</scope>
</reference>
<dbReference type="AlphaFoldDB" id="A0A183ACC5"/>
<accession>A0A183ACC5</accession>
<sequence>MTLYSISGFANRLCSALRQTQSREEVYTPPVKTPHRLPEVDLVEDMIHFTSGCQAIPSEQLWQMQKNRFLTVYRRDFETAAKRLVQSDPPHEMRARSTRNGVKRYPNPEVPKHTRRGEPDTKTAKTDFEDKRDETGGVYIKVPLTRFGSSAAYRKIAVGVCKFPLTPMR</sequence>
<organism evidence="4">
    <name type="scientific">Echinostoma caproni</name>
    <dbReference type="NCBI Taxonomy" id="27848"/>
    <lineage>
        <taxon>Eukaryota</taxon>
        <taxon>Metazoa</taxon>
        <taxon>Spiralia</taxon>
        <taxon>Lophotrochozoa</taxon>
        <taxon>Platyhelminthes</taxon>
        <taxon>Trematoda</taxon>
        <taxon>Digenea</taxon>
        <taxon>Plagiorchiida</taxon>
        <taxon>Echinostomata</taxon>
        <taxon>Echinostomatoidea</taxon>
        <taxon>Echinostomatidae</taxon>
        <taxon>Echinostoma</taxon>
    </lineage>
</organism>
<gene>
    <name evidence="2" type="ORF">ECPE_LOCUS4610</name>
</gene>
<dbReference type="WBParaSite" id="ECPE_0000462201-mRNA-1">
    <property type="protein sequence ID" value="ECPE_0000462201-mRNA-1"/>
    <property type="gene ID" value="ECPE_0000462201"/>
</dbReference>
<dbReference type="OrthoDB" id="10555567at2759"/>
<feature type="compositionally biased region" description="Basic and acidic residues" evidence="1">
    <location>
        <begin position="110"/>
        <end position="130"/>
    </location>
</feature>